<proteinExistence type="predicted"/>
<evidence type="ECO:0000313" key="1">
    <source>
        <dbReference type="EMBL" id="QHU13004.1"/>
    </source>
</evidence>
<name>A0A6C0KA18_9ZZZZ</name>
<organism evidence="1">
    <name type="scientific">viral metagenome</name>
    <dbReference type="NCBI Taxonomy" id="1070528"/>
    <lineage>
        <taxon>unclassified sequences</taxon>
        <taxon>metagenomes</taxon>
        <taxon>organismal metagenomes</taxon>
    </lineage>
</organism>
<reference evidence="1" key="1">
    <citation type="journal article" date="2020" name="Nature">
        <title>Giant virus diversity and host interactions through global metagenomics.</title>
        <authorList>
            <person name="Schulz F."/>
            <person name="Roux S."/>
            <person name="Paez-Espino D."/>
            <person name="Jungbluth S."/>
            <person name="Walsh D.A."/>
            <person name="Denef V.J."/>
            <person name="McMahon K.D."/>
            <person name="Konstantinidis K.T."/>
            <person name="Eloe-Fadrosh E.A."/>
            <person name="Kyrpides N.C."/>
            <person name="Woyke T."/>
        </authorList>
    </citation>
    <scope>NUCLEOTIDE SEQUENCE</scope>
    <source>
        <strain evidence="1">GVMAG-S-1101172-89</strain>
    </source>
</reference>
<protein>
    <submittedName>
        <fullName evidence="1">Uncharacterized protein</fullName>
    </submittedName>
</protein>
<accession>A0A6C0KA18</accession>
<dbReference type="EMBL" id="MN740812">
    <property type="protein sequence ID" value="QHU13004.1"/>
    <property type="molecule type" value="Genomic_DNA"/>
</dbReference>
<dbReference type="AlphaFoldDB" id="A0A6C0KA18"/>
<sequence length="112" mass="12697">MRELLPALTDEEKTEIKRELDHIGKMILTFEDDDDYLSITLKETTGNSKWHTVLEGSVTLMNITIHTNSDIVKHIVRKSFTQAAGCLSIEEDTEIKKNVALDVDQRAKSVLL</sequence>